<keyword evidence="1" id="KW-1133">Transmembrane helix</keyword>
<keyword evidence="1" id="KW-0472">Membrane</keyword>
<feature type="transmembrane region" description="Helical" evidence="1">
    <location>
        <begin position="12"/>
        <end position="31"/>
    </location>
</feature>
<dbReference type="AlphaFoldDB" id="A0A0A8ZSC8"/>
<reference evidence="2" key="1">
    <citation type="submission" date="2014-09" db="EMBL/GenBank/DDBJ databases">
        <authorList>
            <person name="Magalhaes I.L.F."/>
            <person name="Oliveira U."/>
            <person name="Santos F.R."/>
            <person name="Vidigal T.H.D.A."/>
            <person name="Brescovit A.D."/>
            <person name="Santos A.J."/>
        </authorList>
    </citation>
    <scope>NUCLEOTIDE SEQUENCE</scope>
    <source>
        <tissue evidence="2">Shoot tissue taken approximately 20 cm above the soil surface</tissue>
    </source>
</reference>
<organism evidence="2">
    <name type="scientific">Arundo donax</name>
    <name type="common">Giant reed</name>
    <name type="synonym">Donax arundinaceus</name>
    <dbReference type="NCBI Taxonomy" id="35708"/>
    <lineage>
        <taxon>Eukaryota</taxon>
        <taxon>Viridiplantae</taxon>
        <taxon>Streptophyta</taxon>
        <taxon>Embryophyta</taxon>
        <taxon>Tracheophyta</taxon>
        <taxon>Spermatophyta</taxon>
        <taxon>Magnoliopsida</taxon>
        <taxon>Liliopsida</taxon>
        <taxon>Poales</taxon>
        <taxon>Poaceae</taxon>
        <taxon>PACMAD clade</taxon>
        <taxon>Arundinoideae</taxon>
        <taxon>Arundineae</taxon>
        <taxon>Arundo</taxon>
    </lineage>
</organism>
<dbReference type="EMBL" id="GBRH01255561">
    <property type="protein sequence ID" value="JAD42334.1"/>
    <property type="molecule type" value="Transcribed_RNA"/>
</dbReference>
<protein>
    <submittedName>
        <fullName evidence="2">Uncharacterized protein</fullName>
    </submittedName>
</protein>
<reference evidence="2" key="2">
    <citation type="journal article" date="2015" name="Data Brief">
        <title>Shoot transcriptome of the giant reed, Arundo donax.</title>
        <authorList>
            <person name="Barrero R.A."/>
            <person name="Guerrero F.D."/>
            <person name="Moolhuijzen P."/>
            <person name="Goolsby J.A."/>
            <person name="Tidwell J."/>
            <person name="Bellgard S.E."/>
            <person name="Bellgard M.I."/>
        </authorList>
    </citation>
    <scope>NUCLEOTIDE SEQUENCE</scope>
    <source>
        <tissue evidence="2">Shoot tissue taken approximately 20 cm above the soil surface</tissue>
    </source>
</reference>
<keyword evidence="1" id="KW-0812">Transmembrane</keyword>
<evidence type="ECO:0000256" key="1">
    <source>
        <dbReference type="SAM" id="Phobius"/>
    </source>
</evidence>
<name>A0A0A8ZSC8_ARUDO</name>
<proteinExistence type="predicted"/>
<evidence type="ECO:0000313" key="2">
    <source>
        <dbReference type="EMBL" id="JAD42334.1"/>
    </source>
</evidence>
<sequence length="32" mass="3882">MLYQKHRHVVSLFILAMVQIRNMWLVILTLIT</sequence>
<accession>A0A0A8ZSC8</accession>